<dbReference type="AlphaFoldDB" id="A0A0U1E088"/>
<reference evidence="1 2" key="1">
    <citation type="submission" date="2015-03" db="EMBL/GenBank/DDBJ databases">
        <authorList>
            <person name="Murphy D."/>
        </authorList>
    </citation>
    <scope>NUCLEOTIDE SEQUENCE [LARGE SCALE GENOMIC DNA]</scope>
    <source>
        <strain evidence="1 2">D16</strain>
    </source>
</reference>
<dbReference type="Proteomes" id="UP000182227">
    <property type="component" value="Unassembled WGS sequence"/>
</dbReference>
<name>A0A0U1E088_9MYCO</name>
<proteinExistence type="predicted"/>
<dbReference type="EMBL" id="CTEF01000008">
    <property type="protein sequence ID" value="CQD24948.1"/>
    <property type="molecule type" value="Genomic_DNA"/>
</dbReference>
<dbReference type="InterPro" id="IPR036129">
    <property type="entry name" value="Glycerate_kinase_sf"/>
</dbReference>
<dbReference type="GO" id="GO:0031388">
    <property type="term" value="P:organic acid phosphorylation"/>
    <property type="evidence" value="ECO:0007669"/>
    <property type="project" value="InterPro"/>
</dbReference>
<evidence type="ECO:0000313" key="1">
    <source>
        <dbReference type="EMBL" id="CQD24948.1"/>
    </source>
</evidence>
<organism evidence="1 2">
    <name type="scientific">Mycolicibacterium conceptionense</name>
    <dbReference type="NCBI Taxonomy" id="451644"/>
    <lineage>
        <taxon>Bacteria</taxon>
        <taxon>Bacillati</taxon>
        <taxon>Actinomycetota</taxon>
        <taxon>Actinomycetes</taxon>
        <taxon>Mycobacteriales</taxon>
        <taxon>Mycobacteriaceae</taxon>
        <taxon>Mycolicibacterium</taxon>
    </lineage>
</organism>
<gene>
    <name evidence="1" type="ORF">BN970_06746</name>
</gene>
<dbReference type="PANTHER" id="PTHR21599:SF0">
    <property type="entry name" value="GLYCERATE KINASE"/>
    <property type="match status" value="1"/>
</dbReference>
<keyword evidence="1" id="KW-0808">Transferase</keyword>
<dbReference type="Gene3D" id="3.40.50.10350">
    <property type="entry name" value="Glycerate kinase, domain 1"/>
    <property type="match status" value="1"/>
</dbReference>
<evidence type="ECO:0000313" key="2">
    <source>
        <dbReference type="Proteomes" id="UP000182227"/>
    </source>
</evidence>
<dbReference type="InterPro" id="IPR004381">
    <property type="entry name" value="Glycerate_kinase"/>
</dbReference>
<dbReference type="SUPFAM" id="SSF110738">
    <property type="entry name" value="Glycerate kinase I"/>
    <property type="match status" value="1"/>
</dbReference>
<dbReference type="InterPro" id="IPR018197">
    <property type="entry name" value="Glycerate_kinase_RE-like"/>
</dbReference>
<dbReference type="PANTHER" id="PTHR21599">
    <property type="entry name" value="GLYCERATE KINASE"/>
    <property type="match status" value="1"/>
</dbReference>
<keyword evidence="1" id="KW-0418">Kinase</keyword>
<dbReference type="GO" id="GO:0008887">
    <property type="term" value="F:glycerate kinase activity"/>
    <property type="evidence" value="ECO:0007669"/>
    <property type="project" value="InterPro"/>
</dbReference>
<accession>A0A0U1E088</accession>
<sequence length="116" mass="11724">MEFLAADCDPGVEVIAQTVGLEQALTGADWVFTGEGSVDAQTLLGKTPFGVAQAAARTGSRVAIFAGRVAESDDVLLANGVAKLVAITEPGTPLDQALRDGPAALTRAAAAVCRSL</sequence>
<protein>
    <submittedName>
        <fullName evidence="1">Glycerate kinase</fullName>
    </submittedName>
</protein>
<dbReference type="Pfam" id="PF02595">
    <property type="entry name" value="Gly_kinase"/>
    <property type="match status" value="1"/>
</dbReference>